<reference evidence="1 2" key="1">
    <citation type="journal article" date="2003" name="Proc. Natl. Acad. Sci. U.S.A.">
        <title>Complete genome sequence of the marine planctomycete Pirellula sp. strain 1.</title>
        <authorList>
            <person name="Gloeckner F.O."/>
            <person name="Kube M."/>
            <person name="Bauer M."/>
            <person name="Teeling H."/>
            <person name="Lombardot T."/>
            <person name="Ludwig W."/>
            <person name="Gade D."/>
            <person name="Beck A."/>
            <person name="Borzym K."/>
            <person name="Heitmann K."/>
            <person name="Rabus R."/>
            <person name="Schlesner H."/>
            <person name="Amann R."/>
            <person name="Reinhardt R."/>
        </authorList>
    </citation>
    <scope>NUCLEOTIDE SEQUENCE [LARGE SCALE GENOMIC DNA]</scope>
    <source>
        <strain evidence="2">DSM 10527 / NCIMB 13988 / SH1</strain>
    </source>
</reference>
<keyword evidence="2" id="KW-1185">Reference proteome</keyword>
<dbReference type="STRING" id="243090.RB7106"/>
<dbReference type="Proteomes" id="UP000001025">
    <property type="component" value="Chromosome"/>
</dbReference>
<evidence type="ECO:0000313" key="2">
    <source>
        <dbReference type="Proteomes" id="UP000001025"/>
    </source>
</evidence>
<protein>
    <submittedName>
        <fullName evidence="1">Uncharacterized protein</fullName>
    </submittedName>
</protein>
<proteinExistence type="predicted"/>
<dbReference type="AlphaFoldDB" id="Q7UP81"/>
<name>Q7UP81_RHOBA</name>
<gene>
    <name evidence="1" type="ordered locus">RB7106</name>
</gene>
<dbReference type="PATRIC" id="fig|243090.15.peg.3439"/>
<dbReference type="HOGENOM" id="CLU_3347886_0_0_0"/>
<dbReference type="EMBL" id="BX294145">
    <property type="protein sequence ID" value="CAD75181.1"/>
    <property type="molecule type" value="Genomic_DNA"/>
</dbReference>
<accession>Q7UP81</accession>
<dbReference type="InParanoid" id="Q7UP81"/>
<sequence>MSPELDSETLLETLAREESRGAVFQQFIRFRSGLNRM</sequence>
<dbReference type="EnsemblBacteria" id="CAD75181">
    <property type="protein sequence ID" value="CAD75181"/>
    <property type="gene ID" value="RB7106"/>
</dbReference>
<organism evidence="1 2">
    <name type="scientific">Rhodopirellula baltica (strain DSM 10527 / NCIMB 13988 / SH1)</name>
    <dbReference type="NCBI Taxonomy" id="243090"/>
    <lineage>
        <taxon>Bacteria</taxon>
        <taxon>Pseudomonadati</taxon>
        <taxon>Planctomycetota</taxon>
        <taxon>Planctomycetia</taxon>
        <taxon>Pirellulales</taxon>
        <taxon>Pirellulaceae</taxon>
        <taxon>Rhodopirellula</taxon>
    </lineage>
</organism>
<evidence type="ECO:0000313" key="1">
    <source>
        <dbReference type="EMBL" id="CAD75181.1"/>
    </source>
</evidence>
<dbReference type="KEGG" id="rba:RB7106"/>